<keyword evidence="11" id="KW-1185">Reference proteome</keyword>
<dbReference type="Proteomes" id="UP000036013">
    <property type="component" value="Unassembled WGS sequence"/>
</dbReference>
<dbReference type="EMBL" id="LEDI01000024">
    <property type="protein sequence ID" value="KLQ03370.1"/>
    <property type="molecule type" value="Genomic_DNA"/>
</dbReference>
<evidence type="ECO:0000313" key="12">
    <source>
        <dbReference type="Proteomes" id="UP000077278"/>
    </source>
</evidence>
<keyword evidence="1" id="KW-0472">Membrane</keyword>
<reference evidence="4 10" key="1">
    <citation type="submission" date="2015-06" db="EMBL/GenBank/DDBJ databases">
        <authorList>
            <person name="Adams M."/>
            <person name="Sutton G."/>
            <person name="Nelson K."/>
            <person name="Bonomo R."/>
            <person name="McCorrison J."/>
            <person name="Sanka R."/>
            <person name="Brinkac L."/>
            <person name="Nierman W."/>
        </authorList>
    </citation>
    <scope>NUCLEOTIDE SEQUENCE [LARGE SCALE GENOMIC DNA]</scope>
    <source>
        <strain evidence="4 10">GN02692</strain>
    </source>
</reference>
<dbReference type="RefSeq" id="WP_008503110.1">
    <property type="nucleotide sequence ID" value="NZ_ABLMAY040000019.1"/>
</dbReference>
<dbReference type="InterPro" id="IPR013099">
    <property type="entry name" value="K_chnl_dom"/>
</dbReference>
<accession>A0A157L0Q6</accession>
<dbReference type="AlphaFoldDB" id="A0A0F0XY00"/>
<dbReference type="Proteomes" id="UP000813349">
    <property type="component" value="Unassembled WGS sequence"/>
</dbReference>
<feature type="transmembrane region" description="Helical" evidence="1">
    <location>
        <begin position="100"/>
        <end position="124"/>
    </location>
</feature>
<dbReference type="EMBL" id="FKDK01000016">
    <property type="protein sequence ID" value="SAB01179.1"/>
    <property type="molecule type" value="Genomic_DNA"/>
</dbReference>
<reference evidence="3" key="5">
    <citation type="journal article" date="2020" name="J Glob Antimicrob Resist">
        <title>Genomic characterization of clinical Enterobacter roggenkampii co-harboring blaIMP-1- and blaGES-5-encoding IncP6 and mcr-9-encoding IncHI2 plasmids isolated in Japan.</title>
        <authorList>
            <person name="Umeda K."/>
            <person name="Nakamura H."/>
            <person name="Fukuda A."/>
            <person name="Matsumoto Y."/>
            <person name="Motooka D."/>
            <person name="Nakamura S."/>
            <person name="Yasui Y."/>
            <person name="Yoshida H."/>
            <person name="Kawahara R."/>
        </authorList>
    </citation>
    <scope>NUCLEOTIDE SEQUENCE</scope>
    <source>
        <strain evidence="3">OIPH-N260</strain>
    </source>
</reference>
<feature type="domain" description="Potassium channel" evidence="2">
    <location>
        <begin position="55"/>
        <end position="125"/>
    </location>
</feature>
<dbReference type="Proteomes" id="UP000286098">
    <property type="component" value="Unassembled WGS sequence"/>
</dbReference>
<dbReference type="Proteomes" id="UP000077063">
    <property type="component" value="Unassembled WGS sequence"/>
</dbReference>
<dbReference type="EMBL" id="JAFKCP010000011">
    <property type="protein sequence ID" value="MBU3768265.1"/>
    <property type="molecule type" value="Genomic_DNA"/>
</dbReference>
<name>A0A0F0XY00_9ENTR</name>
<dbReference type="OrthoDB" id="9813518at2"/>
<reference evidence="7 14" key="4">
    <citation type="submission" date="2018-10" db="EMBL/GenBank/DDBJ databases">
        <authorList>
            <person name="Vanduin D."/>
            <person name="Fouts D."/>
            <person name="Wright M."/>
            <person name="Sutton G."/>
            <person name="Nguyen K."/>
            <person name="Kreiswirth B."/>
            <person name="Chen L."/>
            <person name="Rojas L."/>
            <person name="Hujer A."/>
            <person name="Hujer K."/>
            <person name="Bonomo R."/>
            <person name="Adams M."/>
        </authorList>
    </citation>
    <scope>NUCLEOTIDE SEQUENCE [LARGE SCALE GENOMIC DNA]</scope>
    <source>
        <strain evidence="7 14">CRK0054</strain>
    </source>
</reference>
<dbReference type="EMBL" id="NEYZ02000058">
    <property type="protein sequence ID" value="RNT39785.1"/>
    <property type="molecule type" value="Genomic_DNA"/>
</dbReference>
<reference evidence="6 13" key="3">
    <citation type="submission" date="2018-07" db="EMBL/GenBank/DDBJ databases">
        <title>The use of a cohorting ward and systematic surveillance cultures for the control of a Klebsiella pneumoniae carbapenemase (KPC)-producing Enterobacteriaceae outbreak.</title>
        <authorList>
            <person name="Doi Y."/>
        </authorList>
    </citation>
    <scope>NUCLEOTIDE SEQUENCE [LARGE SCALE GENOMIC DNA]</scope>
    <source>
        <strain evidence="6 13">1-RC-17-04017</strain>
    </source>
</reference>
<feature type="transmembrane region" description="Helical" evidence="1">
    <location>
        <begin position="40"/>
        <end position="67"/>
    </location>
</feature>
<dbReference type="Pfam" id="PF07885">
    <property type="entry name" value="Ion_trans_2"/>
    <property type="match status" value="1"/>
</dbReference>
<evidence type="ECO:0000313" key="6">
    <source>
        <dbReference type="EMBL" id="RDT61370.1"/>
    </source>
</evidence>
<evidence type="ECO:0000313" key="3">
    <source>
        <dbReference type="EMBL" id="BCL44958.1"/>
    </source>
</evidence>
<feature type="transmembrane region" description="Helical" evidence="1">
    <location>
        <begin position="6"/>
        <end position="28"/>
    </location>
</feature>
<dbReference type="Proteomes" id="UP000255291">
    <property type="component" value="Unassembled WGS sequence"/>
</dbReference>
<evidence type="ECO:0000313" key="15">
    <source>
        <dbReference type="Proteomes" id="UP000813349"/>
    </source>
</evidence>
<evidence type="ECO:0000313" key="10">
    <source>
        <dbReference type="Proteomes" id="UP000036013"/>
    </source>
</evidence>
<protein>
    <submittedName>
        <fullName evidence="8">Ion transport 2 domain-containing protein</fullName>
    </submittedName>
    <submittedName>
        <fullName evidence="4">Ion transporter</fullName>
    </submittedName>
    <submittedName>
        <fullName evidence="5">Two pore domain potassium channel family protein</fullName>
    </submittedName>
</protein>
<dbReference type="KEGG" id="ern:BFV67_20835"/>
<dbReference type="SUPFAM" id="SSF81324">
    <property type="entry name" value="Voltage-gated potassium channels"/>
    <property type="match status" value="1"/>
</dbReference>
<dbReference type="Gene3D" id="1.10.287.70">
    <property type="match status" value="1"/>
</dbReference>
<evidence type="ECO:0000313" key="4">
    <source>
        <dbReference type="EMBL" id="KLQ03370.1"/>
    </source>
</evidence>
<accession>V3CWW0</accession>
<keyword evidence="5" id="KW-0406">Ion transport</keyword>
<evidence type="ECO:0000313" key="11">
    <source>
        <dbReference type="Proteomes" id="UP000077063"/>
    </source>
</evidence>
<reference evidence="5 15" key="6">
    <citation type="journal article" date="2021" name="Clin. Infect. Dis.">
        <title>Rapid development of cefiderocol resistance in carbapenem-resistant Enterobacter cloacae during therapy is associated with heterogeneous mutations in the catecholate siderophore receptor cira.</title>
        <authorList>
            <person name="Klein S."/>
            <person name="Boutin S."/>
            <person name="Kocer K."/>
            <person name="Fiedler M.O."/>
            <person name="Storzinger D."/>
            <person name="Weigand M.A."/>
            <person name="Tan B."/>
            <person name="Richter D."/>
            <person name="Rupp C."/>
            <person name="Mieth M."/>
            <person name="Mehrabi A."/>
            <person name="Hackert T."/>
            <person name="Zimmermann S."/>
            <person name="Heeg K."/>
            <person name="Nurjadi D."/>
        </authorList>
    </citation>
    <scope>NUCLEOTIDE SEQUENCE [LARGE SCALE GENOMIC DNA]</scope>
    <source>
        <strain evidence="5 15">BK34275</strain>
    </source>
</reference>
<evidence type="ECO:0000256" key="1">
    <source>
        <dbReference type="SAM" id="Phobius"/>
    </source>
</evidence>
<keyword evidence="1" id="KW-0812">Transmembrane</keyword>
<dbReference type="KEGG" id="ecls:LI67_022875"/>
<dbReference type="Proteomes" id="UP000595858">
    <property type="component" value="Chromosome"/>
</dbReference>
<evidence type="ECO:0000313" key="8">
    <source>
        <dbReference type="EMBL" id="SAB01179.1"/>
    </source>
</evidence>
<dbReference type="EMBL" id="QRBW01000004">
    <property type="protein sequence ID" value="RDT61370.1"/>
    <property type="molecule type" value="Genomic_DNA"/>
</dbReference>
<dbReference type="EMBL" id="FKDD01000013">
    <property type="protein sequence ID" value="SAC60805.1"/>
    <property type="molecule type" value="Genomic_DNA"/>
</dbReference>
<evidence type="ECO:0000313" key="7">
    <source>
        <dbReference type="EMBL" id="RNT39785.1"/>
    </source>
</evidence>
<dbReference type="Proteomes" id="UP000077278">
    <property type="component" value="Unassembled WGS sequence"/>
</dbReference>
<evidence type="ECO:0000313" key="9">
    <source>
        <dbReference type="EMBL" id="SAC60805.1"/>
    </source>
</evidence>
<reference evidence="11 12" key="2">
    <citation type="submission" date="2016-03" db="EMBL/GenBank/DDBJ databases">
        <authorList>
            <consortium name="Pathogen Informatics"/>
        </authorList>
    </citation>
    <scope>NUCLEOTIDE SEQUENCE [LARGE SCALE GENOMIC DNA]</scope>
    <source>
        <strain evidence="11">e2161</strain>
        <strain evidence="8">E2161</strain>
        <strain evidence="9">E264</strain>
        <strain evidence="12">e264</strain>
    </source>
</reference>
<keyword evidence="1" id="KW-1133">Transmembrane helix</keyword>
<proteinExistence type="predicted"/>
<sequence>MQLLSIIILLTLTVVIHSLWMFGVLKFITLDVDSAVRIVLRNVGIVISMIFAHLLEAGLFAAFYFVIDAFNDWNTSFYFSLVSYATVGYGDVTLPQHWRLIGGVEGLVGALMVGWSVAVLVAVLQRLRGMSA</sequence>
<accession>A0A0F0XY00</accession>
<dbReference type="EMBL" id="AP023447">
    <property type="protein sequence ID" value="BCL44958.1"/>
    <property type="molecule type" value="Genomic_DNA"/>
</dbReference>
<dbReference type="GeneID" id="45797806"/>
<dbReference type="GO" id="GO:0034220">
    <property type="term" value="P:monoatomic ion transmembrane transport"/>
    <property type="evidence" value="ECO:0007669"/>
    <property type="project" value="UniProtKB-KW"/>
</dbReference>
<accession>A0A167PES5</accession>
<gene>
    <name evidence="4" type="ORF">ABF77_12310</name>
    <name evidence="7" type="ORF">B9059_013945</name>
    <name evidence="6" type="ORF">DXF87_03185</name>
    <name evidence="5" type="ORF">J0A64_16840</name>
    <name evidence="3" type="ORF">OIPHN260_44600</name>
    <name evidence="9" type="ORF">SAMEA2273136_02958</name>
    <name evidence="8" type="ORF">SAMEA2273443_03592</name>
</gene>
<organism evidence="4 10">
    <name type="scientific">Enterobacter roggenkampii</name>
    <dbReference type="NCBI Taxonomy" id="1812935"/>
    <lineage>
        <taxon>Bacteria</taxon>
        <taxon>Pseudomonadati</taxon>
        <taxon>Pseudomonadota</taxon>
        <taxon>Gammaproteobacteria</taxon>
        <taxon>Enterobacterales</taxon>
        <taxon>Enterobacteriaceae</taxon>
        <taxon>Enterobacter</taxon>
        <taxon>Enterobacter cloacae complex</taxon>
    </lineage>
</organism>
<keyword evidence="5" id="KW-0407">Ion channel</keyword>
<evidence type="ECO:0000313" key="13">
    <source>
        <dbReference type="Proteomes" id="UP000255291"/>
    </source>
</evidence>
<keyword evidence="5" id="KW-0813">Transport</keyword>
<evidence type="ECO:0000313" key="14">
    <source>
        <dbReference type="Proteomes" id="UP000286098"/>
    </source>
</evidence>
<evidence type="ECO:0000313" key="5">
    <source>
        <dbReference type="EMBL" id="MBU3768265.1"/>
    </source>
</evidence>
<evidence type="ECO:0000259" key="2">
    <source>
        <dbReference type="Pfam" id="PF07885"/>
    </source>
</evidence>